<dbReference type="Proteomes" id="UP000694415">
    <property type="component" value="Unplaced"/>
</dbReference>
<name>A0A8C6GU08_MUSSI</name>
<proteinExistence type="predicted"/>
<keyword evidence="2" id="KW-1185">Reference proteome</keyword>
<protein>
    <submittedName>
        <fullName evidence="1">Uncharacterized protein</fullName>
    </submittedName>
</protein>
<evidence type="ECO:0000313" key="2">
    <source>
        <dbReference type="Proteomes" id="UP000694415"/>
    </source>
</evidence>
<reference evidence="1" key="1">
    <citation type="submission" date="2025-08" db="UniProtKB">
        <authorList>
            <consortium name="Ensembl"/>
        </authorList>
    </citation>
    <scope>IDENTIFICATION</scope>
</reference>
<reference evidence="1" key="2">
    <citation type="submission" date="2025-09" db="UniProtKB">
        <authorList>
            <consortium name="Ensembl"/>
        </authorList>
    </citation>
    <scope>IDENTIFICATION</scope>
</reference>
<sequence>MQHPDLTIHCTWFDAAAHGKISRYTHCPDLIYVLSRAPIFGKSIYLGEAIFFNADDGTKHKNLSKLWKLVRSFFMQNEPHRFNFLYVLPPGIRELTNAVE</sequence>
<dbReference type="AlphaFoldDB" id="A0A8C6GU08"/>
<dbReference type="Ensembl" id="ENSMSIT00000014613.1">
    <property type="protein sequence ID" value="ENSMSIP00000011523.1"/>
    <property type="gene ID" value="ENSMSIG00000010064.1"/>
</dbReference>
<evidence type="ECO:0000313" key="1">
    <source>
        <dbReference type="Ensembl" id="ENSMSIP00000011523.1"/>
    </source>
</evidence>
<accession>A0A8C6GU08</accession>
<organism evidence="1 2">
    <name type="scientific">Mus spicilegus</name>
    <name type="common">Mound-building mouse</name>
    <dbReference type="NCBI Taxonomy" id="10103"/>
    <lineage>
        <taxon>Eukaryota</taxon>
        <taxon>Metazoa</taxon>
        <taxon>Chordata</taxon>
        <taxon>Craniata</taxon>
        <taxon>Vertebrata</taxon>
        <taxon>Euteleostomi</taxon>
        <taxon>Mammalia</taxon>
        <taxon>Eutheria</taxon>
        <taxon>Euarchontoglires</taxon>
        <taxon>Glires</taxon>
        <taxon>Rodentia</taxon>
        <taxon>Myomorpha</taxon>
        <taxon>Muroidea</taxon>
        <taxon>Muridae</taxon>
        <taxon>Murinae</taxon>
        <taxon>Mus</taxon>
        <taxon>Mus</taxon>
    </lineage>
</organism>